<protein>
    <submittedName>
        <fullName evidence="1">Uncharacterized protein</fullName>
    </submittedName>
</protein>
<name>A0ABW6AJS6_9BACT</name>
<accession>A0ABW6AJS6</accession>
<comment type="caution">
    <text evidence="1">The sequence shown here is derived from an EMBL/GenBank/DDBJ whole genome shotgun (WGS) entry which is preliminary data.</text>
</comment>
<proteinExistence type="predicted"/>
<gene>
    <name evidence="1" type="ORF">ACFS25_16815</name>
</gene>
<dbReference type="RefSeq" id="WP_381503389.1">
    <property type="nucleotide sequence ID" value="NZ_JBHUOM010000016.1"/>
</dbReference>
<evidence type="ECO:0000313" key="1">
    <source>
        <dbReference type="EMBL" id="MFD2935447.1"/>
    </source>
</evidence>
<dbReference type="Proteomes" id="UP001597512">
    <property type="component" value="Unassembled WGS sequence"/>
</dbReference>
<keyword evidence="2" id="KW-1185">Reference proteome</keyword>
<organism evidence="1 2">
    <name type="scientific">Spirosoma flavum</name>
    <dbReference type="NCBI Taxonomy" id="2048557"/>
    <lineage>
        <taxon>Bacteria</taxon>
        <taxon>Pseudomonadati</taxon>
        <taxon>Bacteroidota</taxon>
        <taxon>Cytophagia</taxon>
        <taxon>Cytophagales</taxon>
        <taxon>Cytophagaceae</taxon>
        <taxon>Spirosoma</taxon>
    </lineage>
</organism>
<sequence length="55" mass="5965">MVSITELLTVSGMEGVSDQLPAQPDQPAPEKLRFDAANDFLTICDRLSTGYDSGY</sequence>
<dbReference type="EMBL" id="JBHUOM010000016">
    <property type="protein sequence ID" value="MFD2935447.1"/>
    <property type="molecule type" value="Genomic_DNA"/>
</dbReference>
<reference evidence="2" key="1">
    <citation type="journal article" date="2019" name="Int. J. Syst. Evol. Microbiol.">
        <title>The Global Catalogue of Microorganisms (GCM) 10K type strain sequencing project: providing services to taxonomists for standard genome sequencing and annotation.</title>
        <authorList>
            <consortium name="The Broad Institute Genomics Platform"/>
            <consortium name="The Broad Institute Genome Sequencing Center for Infectious Disease"/>
            <person name="Wu L."/>
            <person name="Ma J."/>
        </authorList>
    </citation>
    <scope>NUCLEOTIDE SEQUENCE [LARGE SCALE GENOMIC DNA]</scope>
    <source>
        <strain evidence="2">KCTC 52490</strain>
    </source>
</reference>
<evidence type="ECO:0000313" key="2">
    <source>
        <dbReference type="Proteomes" id="UP001597512"/>
    </source>
</evidence>